<evidence type="ECO:0000313" key="2">
    <source>
        <dbReference type="EMBL" id="KAF2881110.1"/>
    </source>
</evidence>
<dbReference type="OrthoDB" id="6781365at2759"/>
<evidence type="ECO:0000256" key="1">
    <source>
        <dbReference type="SAM" id="MobiDB-lite"/>
    </source>
</evidence>
<keyword evidence="3" id="KW-1185">Reference proteome</keyword>
<protein>
    <submittedName>
        <fullName evidence="2">Uncharacterized protein</fullName>
    </submittedName>
</protein>
<dbReference type="Proteomes" id="UP000801492">
    <property type="component" value="Unassembled WGS sequence"/>
</dbReference>
<dbReference type="AlphaFoldDB" id="A0A8K0CCC7"/>
<feature type="compositionally biased region" description="Polar residues" evidence="1">
    <location>
        <begin position="151"/>
        <end position="169"/>
    </location>
</feature>
<sequence>MESNEMEIASLKSPTGRLARWALVLRSYNNIKIGYVPGKFNVIADTLSCAIHTEEDDNLCSLCTVSLQMPHHGSKEIRETQLEDLDVTTIIECFEGCSRIPDLANWVDRGTYHVSDLTDYRQPQGGSIPEPVKLYRKRGRPPKKVLLHGSGTDSYGESVTYENEPSNATKDLPPEQDLFDIRNIEVLLEDENGATENADAGVLSEWEDEDELVLSKVRKQIIKGNPVWSKTANNYITPQPFTHHFGPNTAETPADIFYAYLRNMYLKRMHSKLIFLLPNGNAFISTSAVEMKFFVAISILMGIIVKPSYKSSKLELRDSFISTLVSKDKFSWLLGNNHIKNDVLQPNRGISGIDKLSSTKYVYYWKF</sequence>
<name>A0A8K0CCC7_IGNLU</name>
<gene>
    <name evidence="2" type="ORF">ILUMI_25058</name>
</gene>
<comment type="caution">
    <text evidence="2">The sequence shown here is derived from an EMBL/GenBank/DDBJ whole genome shotgun (WGS) entry which is preliminary data.</text>
</comment>
<feature type="region of interest" description="Disordered" evidence="1">
    <location>
        <begin position="145"/>
        <end position="173"/>
    </location>
</feature>
<proteinExistence type="predicted"/>
<evidence type="ECO:0000313" key="3">
    <source>
        <dbReference type="Proteomes" id="UP000801492"/>
    </source>
</evidence>
<accession>A0A8K0CCC7</accession>
<dbReference type="EMBL" id="VTPC01090854">
    <property type="protein sequence ID" value="KAF2881110.1"/>
    <property type="molecule type" value="Genomic_DNA"/>
</dbReference>
<reference evidence="2" key="1">
    <citation type="submission" date="2019-08" db="EMBL/GenBank/DDBJ databases">
        <title>The genome of the North American firefly Photinus pyralis.</title>
        <authorList>
            <consortium name="Photinus pyralis genome working group"/>
            <person name="Fallon T.R."/>
            <person name="Sander Lower S.E."/>
            <person name="Weng J.-K."/>
        </authorList>
    </citation>
    <scope>NUCLEOTIDE SEQUENCE</scope>
    <source>
        <strain evidence="2">TRF0915ILg1</strain>
        <tissue evidence="2">Whole body</tissue>
    </source>
</reference>
<organism evidence="2 3">
    <name type="scientific">Ignelater luminosus</name>
    <name type="common">Cucubano</name>
    <name type="synonym">Pyrophorus luminosus</name>
    <dbReference type="NCBI Taxonomy" id="2038154"/>
    <lineage>
        <taxon>Eukaryota</taxon>
        <taxon>Metazoa</taxon>
        <taxon>Ecdysozoa</taxon>
        <taxon>Arthropoda</taxon>
        <taxon>Hexapoda</taxon>
        <taxon>Insecta</taxon>
        <taxon>Pterygota</taxon>
        <taxon>Neoptera</taxon>
        <taxon>Endopterygota</taxon>
        <taxon>Coleoptera</taxon>
        <taxon>Polyphaga</taxon>
        <taxon>Elateriformia</taxon>
        <taxon>Elateroidea</taxon>
        <taxon>Elateridae</taxon>
        <taxon>Agrypninae</taxon>
        <taxon>Pyrophorini</taxon>
        <taxon>Ignelater</taxon>
    </lineage>
</organism>